<name>A0A2P8Q050_9ACTN</name>
<dbReference type="SUPFAM" id="SSF52540">
    <property type="entry name" value="P-loop containing nucleoside triphosphate hydrolases"/>
    <property type="match status" value="1"/>
</dbReference>
<dbReference type="AlphaFoldDB" id="A0A2P8Q050"/>
<dbReference type="Pfam" id="PF00196">
    <property type="entry name" value="GerE"/>
    <property type="match status" value="1"/>
</dbReference>
<dbReference type="InterPro" id="IPR036388">
    <property type="entry name" value="WH-like_DNA-bd_sf"/>
</dbReference>
<evidence type="ECO:0000259" key="3">
    <source>
        <dbReference type="PROSITE" id="PS50043"/>
    </source>
</evidence>
<dbReference type="Gene3D" id="1.25.40.10">
    <property type="entry name" value="Tetratricopeptide repeat domain"/>
    <property type="match status" value="1"/>
</dbReference>
<dbReference type="InterPro" id="IPR003593">
    <property type="entry name" value="AAA+_ATPase"/>
</dbReference>
<gene>
    <name evidence="4" type="ORF">C6Y14_29425</name>
</gene>
<dbReference type="Pfam" id="PF13191">
    <property type="entry name" value="AAA_16"/>
    <property type="match status" value="1"/>
</dbReference>
<dbReference type="GO" id="GO:0005737">
    <property type="term" value="C:cytoplasm"/>
    <property type="evidence" value="ECO:0007669"/>
    <property type="project" value="TreeGrafter"/>
</dbReference>
<dbReference type="SMART" id="SM00382">
    <property type="entry name" value="AAA"/>
    <property type="match status" value="1"/>
</dbReference>
<dbReference type="Proteomes" id="UP000240429">
    <property type="component" value="Unassembled WGS sequence"/>
</dbReference>
<dbReference type="CDD" id="cd06170">
    <property type="entry name" value="LuxR_C_like"/>
    <property type="match status" value="1"/>
</dbReference>
<dbReference type="Gene3D" id="1.10.10.10">
    <property type="entry name" value="Winged helix-like DNA-binding domain superfamily/Winged helix DNA-binding domain"/>
    <property type="match status" value="1"/>
</dbReference>
<sequence>MFIQFTRNGAAVRLIDRTKELAVLDSARAEALSGRTRTVLIEGAAGCGKSSLLAAVAERAADRAVVLHAEGTESESGQPMGLLRQLLDDVPADGRPQLPDPDAGPPRPESMREFCTWLHGFAAAGPVVCSIDDLHHADELSLQYLRYFIRHVRSARILLVAAATPQHGSADSSLQSELLRSPASRYVRLRRLSRLGVAKMLDADPELSRQHGLVEDLHNISGGNPLLVRALLEDCRAAWPDTAEPRALRPVTGGLFAHAVDTCLRRSGRAAREVAAAFTVLGGLGTPERSAELLGISVSAAARGIAALTSAGILDGCGFRHPAARAAVLDDFTSAEQAGLHRRVARLLHDTEPHSTAVTGHLLASAQADIPWSETPWATDMLRDHAERLLARDEPRQAAAALRLAYEACSDERIRIDITTRLSTVLWRFDPRRAEGLLSSSLDIAEGGAPTGPQLGSVAHVLACQGRVAEAAGINDRIAESANRTGDTSLQLPELPGSRVLTSYWDVPDAADRSAGTAAERVLEQSVLTDTTLHALQQAVRALAHSAQPERAAHWSQSLAEEAERRAAPGWQALFTTLHAEVLLRLGDLRGAELQAAAALDVLPEPTSGAFASAPTAVLIRAHTRTGQFAAAADRLNRPADDQLFDSIHGPGHLRARGLYHLATDQFHLALGDFIEAGRLLKRWHLDRPVVLPWRTDAAEALLRLGEVQQAERLIQRQLASPDARHPWVRGISLRTHARTVPQEERPALLGQAVEELRRSGDRVELAQALGDLGRALQSVGEATRANTMTRRAWNLAHICGARPLCEETIPGRASRDLTRERTLIPATTAVDSKLSGSEQRVAALAAQGYTNREISLRLYITVSTVEQHLTKVYRKLKITRRQDLPVDLQLASAQGS</sequence>
<dbReference type="PROSITE" id="PS50043">
    <property type="entry name" value="HTH_LUXR_2"/>
    <property type="match status" value="1"/>
</dbReference>
<evidence type="ECO:0000256" key="1">
    <source>
        <dbReference type="ARBA" id="ARBA00022741"/>
    </source>
</evidence>
<dbReference type="GO" id="GO:0006355">
    <property type="term" value="P:regulation of DNA-templated transcription"/>
    <property type="evidence" value="ECO:0007669"/>
    <property type="project" value="InterPro"/>
</dbReference>
<dbReference type="SMART" id="SM00421">
    <property type="entry name" value="HTH_LUXR"/>
    <property type="match status" value="1"/>
</dbReference>
<keyword evidence="5" id="KW-1185">Reference proteome</keyword>
<proteinExistence type="predicted"/>
<dbReference type="PANTHER" id="PTHR16305:SF35">
    <property type="entry name" value="TRANSCRIPTIONAL ACTIVATOR DOMAIN"/>
    <property type="match status" value="1"/>
</dbReference>
<evidence type="ECO:0000313" key="5">
    <source>
        <dbReference type="Proteomes" id="UP000240429"/>
    </source>
</evidence>
<dbReference type="SUPFAM" id="SSF46894">
    <property type="entry name" value="C-terminal effector domain of the bipartite response regulators"/>
    <property type="match status" value="1"/>
</dbReference>
<keyword evidence="2" id="KW-0067">ATP-binding</keyword>
<organism evidence="4 5">
    <name type="scientific">Streptomyces dioscori</name>
    <dbReference type="NCBI Taxonomy" id="2109333"/>
    <lineage>
        <taxon>Bacteria</taxon>
        <taxon>Bacillati</taxon>
        <taxon>Actinomycetota</taxon>
        <taxon>Actinomycetes</taxon>
        <taxon>Kitasatosporales</taxon>
        <taxon>Streptomycetaceae</taxon>
        <taxon>Streptomyces</taxon>
        <taxon>Streptomyces aurantiacus group</taxon>
    </lineage>
</organism>
<feature type="domain" description="HTH luxR-type" evidence="3">
    <location>
        <begin position="828"/>
        <end position="896"/>
    </location>
</feature>
<dbReference type="InterPro" id="IPR041664">
    <property type="entry name" value="AAA_16"/>
</dbReference>
<dbReference type="GO" id="GO:0005524">
    <property type="term" value="F:ATP binding"/>
    <property type="evidence" value="ECO:0007669"/>
    <property type="project" value="UniProtKB-KW"/>
</dbReference>
<dbReference type="InterPro" id="IPR011990">
    <property type="entry name" value="TPR-like_helical_dom_sf"/>
</dbReference>
<dbReference type="Gene3D" id="3.40.50.300">
    <property type="entry name" value="P-loop containing nucleotide triphosphate hydrolases"/>
    <property type="match status" value="1"/>
</dbReference>
<dbReference type="PRINTS" id="PR00038">
    <property type="entry name" value="HTHLUXR"/>
</dbReference>
<dbReference type="InterPro" id="IPR027417">
    <property type="entry name" value="P-loop_NTPase"/>
</dbReference>
<protein>
    <submittedName>
        <fullName evidence="4">Helix-turn-helix transcriptional regulator</fullName>
    </submittedName>
</protein>
<dbReference type="EMBL" id="PYBJ01000023">
    <property type="protein sequence ID" value="PSM39627.1"/>
    <property type="molecule type" value="Genomic_DNA"/>
</dbReference>
<evidence type="ECO:0000256" key="2">
    <source>
        <dbReference type="ARBA" id="ARBA00022840"/>
    </source>
</evidence>
<dbReference type="InterPro" id="IPR000792">
    <property type="entry name" value="Tscrpt_reg_LuxR_C"/>
</dbReference>
<accession>A0A2P8Q050</accession>
<dbReference type="InterPro" id="IPR016032">
    <property type="entry name" value="Sig_transdc_resp-reg_C-effctor"/>
</dbReference>
<reference evidence="4 5" key="1">
    <citation type="submission" date="2018-03" db="EMBL/GenBank/DDBJ databases">
        <title>Streptomyces dioscori sp. nov., a novel endophytic actinobacterium isolated from bulbil of Dioscorea bulbifera L.</title>
        <authorList>
            <person name="Zhikuan W."/>
        </authorList>
    </citation>
    <scope>NUCLEOTIDE SEQUENCE [LARGE SCALE GENOMIC DNA]</scope>
    <source>
        <strain evidence="4 5">A217</strain>
    </source>
</reference>
<comment type="caution">
    <text evidence="4">The sequence shown here is derived from an EMBL/GenBank/DDBJ whole genome shotgun (WGS) entry which is preliminary data.</text>
</comment>
<dbReference type="GO" id="GO:0004016">
    <property type="term" value="F:adenylate cyclase activity"/>
    <property type="evidence" value="ECO:0007669"/>
    <property type="project" value="TreeGrafter"/>
</dbReference>
<evidence type="ECO:0000313" key="4">
    <source>
        <dbReference type="EMBL" id="PSM39627.1"/>
    </source>
</evidence>
<keyword evidence="1" id="KW-0547">Nucleotide-binding</keyword>
<dbReference type="PANTHER" id="PTHR16305">
    <property type="entry name" value="TESTICULAR SOLUBLE ADENYLYL CYCLASE"/>
    <property type="match status" value="1"/>
</dbReference>
<dbReference type="GO" id="GO:0003677">
    <property type="term" value="F:DNA binding"/>
    <property type="evidence" value="ECO:0007669"/>
    <property type="project" value="InterPro"/>
</dbReference>